<feature type="region of interest" description="Disordered" evidence="1">
    <location>
        <begin position="115"/>
        <end position="147"/>
    </location>
</feature>
<proteinExistence type="predicted"/>
<evidence type="ECO:0000313" key="2">
    <source>
        <dbReference type="EMBL" id="GIY14889.1"/>
    </source>
</evidence>
<reference evidence="2 3" key="1">
    <citation type="submission" date="2021-06" db="EMBL/GenBank/DDBJ databases">
        <title>Caerostris extrusa draft genome.</title>
        <authorList>
            <person name="Kono N."/>
            <person name="Arakawa K."/>
        </authorList>
    </citation>
    <scope>NUCLEOTIDE SEQUENCE [LARGE SCALE GENOMIC DNA]</scope>
</reference>
<comment type="caution">
    <text evidence="2">The sequence shown here is derived from an EMBL/GenBank/DDBJ whole genome shotgun (WGS) entry which is preliminary data.</text>
</comment>
<dbReference type="AlphaFoldDB" id="A0AAV4R2N1"/>
<dbReference type="Proteomes" id="UP001054945">
    <property type="component" value="Unassembled WGS sequence"/>
</dbReference>
<evidence type="ECO:0000256" key="1">
    <source>
        <dbReference type="SAM" id="MobiDB-lite"/>
    </source>
</evidence>
<feature type="compositionally biased region" description="Low complexity" evidence="1">
    <location>
        <begin position="67"/>
        <end position="82"/>
    </location>
</feature>
<feature type="region of interest" description="Disordered" evidence="1">
    <location>
        <begin position="1"/>
        <end position="88"/>
    </location>
</feature>
<keyword evidence="3" id="KW-1185">Reference proteome</keyword>
<evidence type="ECO:0000313" key="3">
    <source>
        <dbReference type="Proteomes" id="UP001054945"/>
    </source>
</evidence>
<feature type="compositionally biased region" description="Polar residues" evidence="1">
    <location>
        <begin position="117"/>
        <end position="131"/>
    </location>
</feature>
<feature type="compositionally biased region" description="Basic residues" evidence="1">
    <location>
        <begin position="16"/>
        <end position="31"/>
    </location>
</feature>
<feature type="compositionally biased region" description="Low complexity" evidence="1">
    <location>
        <begin position="32"/>
        <end position="41"/>
    </location>
</feature>
<protein>
    <submittedName>
        <fullName evidence="2">Uncharacterized protein</fullName>
    </submittedName>
</protein>
<sequence length="276" mass="31150">MHETHCRERKTLRDRNKLKKKSLRQKAKQKSNAKSSNRRSAMTIPEVIDIASSDEEQSVYSNIETDSSPAESNSEINNNSCNTRREPVENTNSEMFGCRTSSEEALKTKCSLDKGSNFPSVRPSRSTNSTPAFRPIRPLPTNGNMFGEQSKTKTNELMHRMPNASAVTVNKESNVNATALKKHQNAPKEVIANVIRRQSAPNTSNASSVVQELEKKSMTLPVIKSVYSVKPNEPKKDIQSELMRLSQWIHKLQSSASPFILHRSPERFSQRLINRE</sequence>
<dbReference type="EMBL" id="BPLR01007158">
    <property type="protein sequence ID" value="GIY14889.1"/>
    <property type="molecule type" value="Genomic_DNA"/>
</dbReference>
<name>A0AAV4R2N1_CAEEX</name>
<gene>
    <name evidence="2" type="ORF">CEXT_783761</name>
</gene>
<feature type="compositionally biased region" description="Basic and acidic residues" evidence="1">
    <location>
        <begin position="1"/>
        <end position="15"/>
    </location>
</feature>
<organism evidence="2 3">
    <name type="scientific">Caerostris extrusa</name>
    <name type="common">Bark spider</name>
    <name type="synonym">Caerostris bankana</name>
    <dbReference type="NCBI Taxonomy" id="172846"/>
    <lineage>
        <taxon>Eukaryota</taxon>
        <taxon>Metazoa</taxon>
        <taxon>Ecdysozoa</taxon>
        <taxon>Arthropoda</taxon>
        <taxon>Chelicerata</taxon>
        <taxon>Arachnida</taxon>
        <taxon>Araneae</taxon>
        <taxon>Araneomorphae</taxon>
        <taxon>Entelegynae</taxon>
        <taxon>Araneoidea</taxon>
        <taxon>Araneidae</taxon>
        <taxon>Caerostris</taxon>
    </lineage>
</organism>
<accession>A0AAV4R2N1</accession>